<reference evidence="2 3" key="1">
    <citation type="submission" date="2019-03" db="EMBL/GenBank/DDBJ databases">
        <title>Genomic Encyclopedia of Type Strains, Phase IV (KMG-IV): sequencing the most valuable type-strain genomes for metagenomic binning, comparative biology and taxonomic classification.</title>
        <authorList>
            <person name="Goeker M."/>
        </authorList>
    </citation>
    <scope>NUCLEOTIDE SEQUENCE [LARGE SCALE GENOMIC DNA]</scope>
    <source>
        <strain evidence="2 3">DSM 23344</strain>
    </source>
</reference>
<name>A0A4R2KUT6_9GAMM</name>
<evidence type="ECO:0000256" key="1">
    <source>
        <dbReference type="SAM" id="Phobius"/>
    </source>
</evidence>
<gene>
    <name evidence="2" type="ORF">EV688_11163</name>
</gene>
<keyword evidence="3" id="KW-1185">Reference proteome</keyword>
<keyword evidence="1" id="KW-0472">Membrane</keyword>
<keyword evidence="1" id="KW-0812">Transmembrane</keyword>
<accession>A0A4R2KUT6</accession>
<comment type="caution">
    <text evidence="2">The sequence shown here is derived from an EMBL/GenBank/DDBJ whole genome shotgun (WGS) entry which is preliminary data.</text>
</comment>
<dbReference type="AlphaFoldDB" id="A0A4R2KUT6"/>
<proteinExistence type="predicted"/>
<dbReference type="Proteomes" id="UP000294980">
    <property type="component" value="Unassembled WGS sequence"/>
</dbReference>
<sequence length="281" mass="30113">MRSGRPGIRTPVRQRGVALAIVVWFIAGMSLLVAGIVSQARVDIQLAQLHLFRAQAEAAGDGAIHLLMAQLQESPGADGGAMEGLPFGRYRFGEAEVRVMALPAQALVDVNSAPQALLAQLWSEAAGLPRDEAVQLAVNMVEWRSNRGGGNRGGGRFDVVEDVLRVEGMTRTRLDAVRHFISAGQGGGMANAAPQERLRQLSALAPGSGWNSGSLETSALPGARTPQAARSATRFRVDAIVDVGGRQWLRRRWVASQSAMDSRLPWRTERTEIARVVGNAP</sequence>
<protein>
    <recommendedName>
        <fullName evidence="4">General secretion pathway protein K</fullName>
    </recommendedName>
</protein>
<feature type="transmembrane region" description="Helical" evidence="1">
    <location>
        <begin position="16"/>
        <end position="37"/>
    </location>
</feature>
<dbReference type="EMBL" id="SLWX01000011">
    <property type="protein sequence ID" value="TCO74906.1"/>
    <property type="molecule type" value="Genomic_DNA"/>
</dbReference>
<keyword evidence="1" id="KW-1133">Transmembrane helix</keyword>
<organism evidence="2 3">
    <name type="scientific">Chromatocurvus halotolerans</name>
    <dbReference type="NCBI Taxonomy" id="1132028"/>
    <lineage>
        <taxon>Bacteria</taxon>
        <taxon>Pseudomonadati</taxon>
        <taxon>Pseudomonadota</taxon>
        <taxon>Gammaproteobacteria</taxon>
        <taxon>Cellvibrionales</taxon>
        <taxon>Halieaceae</taxon>
        <taxon>Chromatocurvus</taxon>
    </lineage>
</organism>
<evidence type="ECO:0008006" key="4">
    <source>
        <dbReference type="Google" id="ProtNLM"/>
    </source>
</evidence>
<evidence type="ECO:0000313" key="3">
    <source>
        <dbReference type="Proteomes" id="UP000294980"/>
    </source>
</evidence>
<evidence type="ECO:0000313" key="2">
    <source>
        <dbReference type="EMBL" id="TCO74906.1"/>
    </source>
</evidence>